<evidence type="ECO:0000313" key="8">
    <source>
        <dbReference type="Proteomes" id="UP001162131"/>
    </source>
</evidence>
<dbReference type="Gene3D" id="1.10.510.10">
    <property type="entry name" value="Transferase(Phosphotransferase) domain 1"/>
    <property type="match status" value="1"/>
</dbReference>
<name>A0AAU9IYD6_9CILI</name>
<evidence type="ECO:0000256" key="2">
    <source>
        <dbReference type="ARBA" id="ARBA00022679"/>
    </source>
</evidence>
<keyword evidence="5" id="KW-0067">ATP-binding</keyword>
<dbReference type="PROSITE" id="PS50011">
    <property type="entry name" value="PROTEIN_KINASE_DOM"/>
    <property type="match status" value="1"/>
</dbReference>
<keyword evidence="3" id="KW-0547">Nucleotide-binding</keyword>
<dbReference type="PANTHER" id="PTHR24058:SF124">
    <property type="entry name" value="PROTEIN KINASE SUPERFAMILY PROTEIN"/>
    <property type="match status" value="1"/>
</dbReference>
<organism evidence="7 8">
    <name type="scientific">Blepharisma stoltei</name>
    <dbReference type="NCBI Taxonomy" id="1481888"/>
    <lineage>
        <taxon>Eukaryota</taxon>
        <taxon>Sar</taxon>
        <taxon>Alveolata</taxon>
        <taxon>Ciliophora</taxon>
        <taxon>Postciliodesmatophora</taxon>
        <taxon>Heterotrichea</taxon>
        <taxon>Heterotrichida</taxon>
        <taxon>Blepharismidae</taxon>
        <taxon>Blepharisma</taxon>
    </lineage>
</organism>
<evidence type="ECO:0000313" key="7">
    <source>
        <dbReference type="EMBL" id="CAG9318059.1"/>
    </source>
</evidence>
<evidence type="ECO:0000259" key="6">
    <source>
        <dbReference type="PROSITE" id="PS50011"/>
    </source>
</evidence>
<dbReference type="InterPro" id="IPR011009">
    <property type="entry name" value="Kinase-like_dom_sf"/>
</dbReference>
<evidence type="ECO:0000256" key="4">
    <source>
        <dbReference type="ARBA" id="ARBA00022777"/>
    </source>
</evidence>
<sequence>MSELSYEERDSDSERTREDLFHVKEEFLNTFQRLYLYQLEFERSLHELSIQKAMLDEHIDRLEFLDAQLPADNPDNVFMQPASRDFSFSNPGTENTTFSFGEIDENIEVGSIYHIPVDLEEYKKIEIRHVFQPKKTGYELTKEFPIIIGETIAERYRIDRIIASTDMSCVLECADLTGKRKTCIKVIENDKRCLDRGLDEIRILETLKENSKESLYKSHIGNPLDYFYFKEHLFIVFELLGETLSTMISDEEYYGIVKEQIKPITIQLLQALQFIHSNNLIHGDLNPENILEMKKVKENGKIDIRIVDFNSSVFFDDELISFPMLAYTAPEIVNSRICDKSDMWSLGCIIAEIYLGRPLFQPSSEEELLYQIQETIGSFNDLDLSMHAEYKIMTPLSELVTDDPRLLDFLYLLLSPNPANRPGPAEALEHTWLI</sequence>
<comment type="caution">
    <text evidence="7">The sequence shown here is derived from an EMBL/GenBank/DDBJ whole genome shotgun (WGS) entry which is preliminary data.</text>
</comment>
<protein>
    <recommendedName>
        <fullName evidence="6">Protein kinase domain-containing protein</fullName>
    </recommendedName>
</protein>
<dbReference type="Gene3D" id="3.30.200.20">
    <property type="entry name" value="Phosphorylase Kinase, domain 1"/>
    <property type="match status" value="1"/>
</dbReference>
<evidence type="ECO:0000256" key="5">
    <source>
        <dbReference type="ARBA" id="ARBA00022840"/>
    </source>
</evidence>
<evidence type="ECO:0000256" key="1">
    <source>
        <dbReference type="ARBA" id="ARBA00022527"/>
    </source>
</evidence>
<keyword evidence="1" id="KW-0723">Serine/threonine-protein kinase</keyword>
<dbReference type="PANTHER" id="PTHR24058">
    <property type="entry name" value="DUAL SPECIFICITY PROTEIN KINASE"/>
    <property type="match status" value="1"/>
</dbReference>
<dbReference type="Proteomes" id="UP001162131">
    <property type="component" value="Unassembled WGS sequence"/>
</dbReference>
<keyword evidence="8" id="KW-1185">Reference proteome</keyword>
<reference evidence="7" key="1">
    <citation type="submission" date="2021-09" db="EMBL/GenBank/DDBJ databases">
        <authorList>
            <consortium name="AG Swart"/>
            <person name="Singh M."/>
            <person name="Singh A."/>
            <person name="Seah K."/>
            <person name="Emmerich C."/>
        </authorList>
    </citation>
    <scope>NUCLEOTIDE SEQUENCE</scope>
    <source>
        <strain evidence="7">ATCC30299</strain>
    </source>
</reference>
<keyword evidence="2" id="KW-0808">Transferase</keyword>
<dbReference type="Pfam" id="PF00069">
    <property type="entry name" value="Pkinase"/>
    <property type="match status" value="1"/>
</dbReference>
<dbReference type="SMART" id="SM00220">
    <property type="entry name" value="S_TKc"/>
    <property type="match status" value="1"/>
</dbReference>
<dbReference type="GO" id="GO:0004674">
    <property type="term" value="F:protein serine/threonine kinase activity"/>
    <property type="evidence" value="ECO:0007669"/>
    <property type="project" value="UniProtKB-KW"/>
</dbReference>
<keyword evidence="4" id="KW-0418">Kinase</keyword>
<proteinExistence type="predicted"/>
<dbReference type="GO" id="GO:0005524">
    <property type="term" value="F:ATP binding"/>
    <property type="evidence" value="ECO:0007669"/>
    <property type="project" value="UniProtKB-KW"/>
</dbReference>
<dbReference type="SUPFAM" id="SSF56112">
    <property type="entry name" value="Protein kinase-like (PK-like)"/>
    <property type="match status" value="1"/>
</dbReference>
<dbReference type="InterPro" id="IPR050494">
    <property type="entry name" value="Ser_Thr_dual-spec_kinase"/>
</dbReference>
<dbReference type="AlphaFoldDB" id="A0AAU9IYD6"/>
<dbReference type="InterPro" id="IPR000719">
    <property type="entry name" value="Prot_kinase_dom"/>
</dbReference>
<evidence type="ECO:0000256" key="3">
    <source>
        <dbReference type="ARBA" id="ARBA00022741"/>
    </source>
</evidence>
<gene>
    <name evidence="7" type="ORF">BSTOLATCC_MIC20543</name>
</gene>
<feature type="domain" description="Protein kinase" evidence="6">
    <location>
        <begin position="156"/>
        <end position="433"/>
    </location>
</feature>
<accession>A0AAU9IYD6</accession>
<dbReference type="EMBL" id="CAJZBQ010000020">
    <property type="protein sequence ID" value="CAG9318059.1"/>
    <property type="molecule type" value="Genomic_DNA"/>
</dbReference>